<dbReference type="OrthoDB" id="2016582at2759"/>
<protein>
    <submittedName>
        <fullName evidence="1">Uncharacterized protein</fullName>
    </submittedName>
</protein>
<comment type="caution">
    <text evidence="1">The sequence shown here is derived from an EMBL/GenBank/DDBJ whole genome shotgun (WGS) entry which is preliminary data.</text>
</comment>
<evidence type="ECO:0000313" key="1">
    <source>
        <dbReference type="EMBL" id="GAU90677.1"/>
    </source>
</evidence>
<dbReference type="EMBL" id="BDGG01000001">
    <property type="protein sequence ID" value="GAU90677.1"/>
    <property type="molecule type" value="Genomic_DNA"/>
</dbReference>
<dbReference type="Proteomes" id="UP000186922">
    <property type="component" value="Unassembled WGS sequence"/>
</dbReference>
<dbReference type="AlphaFoldDB" id="A0A1D1UTU9"/>
<evidence type="ECO:0000313" key="2">
    <source>
        <dbReference type="Proteomes" id="UP000186922"/>
    </source>
</evidence>
<keyword evidence="2" id="KW-1185">Reference proteome</keyword>
<organism evidence="1 2">
    <name type="scientific">Ramazzottius varieornatus</name>
    <name type="common">Water bear</name>
    <name type="synonym">Tardigrade</name>
    <dbReference type="NCBI Taxonomy" id="947166"/>
    <lineage>
        <taxon>Eukaryota</taxon>
        <taxon>Metazoa</taxon>
        <taxon>Ecdysozoa</taxon>
        <taxon>Tardigrada</taxon>
        <taxon>Eutardigrada</taxon>
        <taxon>Parachela</taxon>
        <taxon>Hypsibioidea</taxon>
        <taxon>Ramazzottiidae</taxon>
        <taxon>Ramazzottius</taxon>
    </lineage>
</organism>
<sequence length="77" mass="8332">MNSGFWLHALPSSSLGNLLDNNALRVSVGIHLSAKVCRPHICHCGASVDQYGQYGLSCKFSGGRYSRSSFLLSENCI</sequence>
<accession>A0A1D1UTU9</accession>
<reference evidence="1 2" key="1">
    <citation type="journal article" date="2016" name="Nat. Commun.">
        <title>Extremotolerant tardigrade genome and improved radiotolerance of human cultured cells by tardigrade-unique protein.</title>
        <authorList>
            <person name="Hashimoto T."/>
            <person name="Horikawa D.D."/>
            <person name="Saito Y."/>
            <person name="Kuwahara H."/>
            <person name="Kozuka-Hata H."/>
            <person name="Shin-I T."/>
            <person name="Minakuchi Y."/>
            <person name="Ohishi K."/>
            <person name="Motoyama A."/>
            <person name="Aizu T."/>
            <person name="Enomoto A."/>
            <person name="Kondo K."/>
            <person name="Tanaka S."/>
            <person name="Hara Y."/>
            <person name="Koshikawa S."/>
            <person name="Sagara H."/>
            <person name="Miura T."/>
            <person name="Yokobori S."/>
            <person name="Miyagawa K."/>
            <person name="Suzuki Y."/>
            <person name="Kubo T."/>
            <person name="Oyama M."/>
            <person name="Kohara Y."/>
            <person name="Fujiyama A."/>
            <person name="Arakawa K."/>
            <person name="Katayama T."/>
            <person name="Toyoda A."/>
            <person name="Kunieda T."/>
        </authorList>
    </citation>
    <scope>NUCLEOTIDE SEQUENCE [LARGE SCALE GENOMIC DNA]</scope>
    <source>
        <strain evidence="1 2">YOKOZUNA-1</strain>
    </source>
</reference>
<name>A0A1D1UTU9_RAMVA</name>
<gene>
    <name evidence="1" type="primary">RvY_03058</name>
    <name evidence="1" type="synonym">RvY_03058.2</name>
    <name evidence="1" type="ORF">RvY_03058-2</name>
</gene>
<proteinExistence type="predicted"/>